<dbReference type="PANTHER" id="PTHR34476:SF1">
    <property type="entry name" value="DNA-DIRECTED RNA POLYMERASE SUBUNIT OMEGA"/>
    <property type="match status" value="1"/>
</dbReference>
<dbReference type="InterPro" id="IPR003716">
    <property type="entry name" value="DNA-dir_RNA_pol_omega"/>
</dbReference>
<dbReference type="InterPro" id="IPR006110">
    <property type="entry name" value="Pol_omega/Rpo6/RPB6"/>
</dbReference>
<dbReference type="Proteomes" id="UP000721442">
    <property type="component" value="Unassembled WGS sequence"/>
</dbReference>
<evidence type="ECO:0000313" key="12">
    <source>
        <dbReference type="EMBL" id="MBO8407466.1"/>
    </source>
</evidence>
<reference evidence="12" key="2">
    <citation type="journal article" date="2021" name="PeerJ">
        <title>Extensive microbial diversity within the chicken gut microbiome revealed by metagenomics and culture.</title>
        <authorList>
            <person name="Gilroy R."/>
            <person name="Ravi A."/>
            <person name="Getino M."/>
            <person name="Pursley I."/>
            <person name="Horton D.L."/>
            <person name="Alikhan N.F."/>
            <person name="Baker D."/>
            <person name="Gharbi K."/>
            <person name="Hall N."/>
            <person name="Watson M."/>
            <person name="Adriaenssens E.M."/>
            <person name="Foster-Nyarko E."/>
            <person name="Jarju S."/>
            <person name="Secka A."/>
            <person name="Antonio M."/>
            <person name="Oren A."/>
            <person name="Chaudhuri R.R."/>
            <person name="La Ragione R."/>
            <person name="Hildebrand F."/>
            <person name="Pallen M.J."/>
        </authorList>
    </citation>
    <scope>NUCLEOTIDE SEQUENCE</scope>
    <source>
        <strain evidence="12">B1-16210</strain>
    </source>
</reference>
<evidence type="ECO:0000256" key="7">
    <source>
        <dbReference type="ARBA" id="ARBA00023163"/>
    </source>
</evidence>
<keyword evidence="7 11" id="KW-0804">Transcription</keyword>
<evidence type="ECO:0000256" key="4">
    <source>
        <dbReference type="ARBA" id="ARBA00022478"/>
    </source>
</evidence>
<dbReference type="SMART" id="SM01409">
    <property type="entry name" value="RNA_pol_Rpb6"/>
    <property type="match status" value="1"/>
</dbReference>
<dbReference type="InterPro" id="IPR036161">
    <property type="entry name" value="RPB6/omega-like_sf"/>
</dbReference>
<reference evidence="12" key="1">
    <citation type="submission" date="2020-10" db="EMBL/GenBank/DDBJ databases">
        <authorList>
            <person name="Gilroy R."/>
        </authorList>
    </citation>
    <scope>NUCLEOTIDE SEQUENCE</scope>
    <source>
        <strain evidence="12">B1-16210</strain>
    </source>
</reference>
<comment type="caution">
    <text evidence="12">The sequence shown here is derived from an EMBL/GenBank/DDBJ whole genome shotgun (WGS) entry which is preliminary data.</text>
</comment>
<name>A0A940DE38_9PROT</name>
<dbReference type="GO" id="GO:0000428">
    <property type="term" value="C:DNA-directed RNA polymerase complex"/>
    <property type="evidence" value="ECO:0007669"/>
    <property type="project" value="UniProtKB-KW"/>
</dbReference>
<evidence type="ECO:0000256" key="10">
    <source>
        <dbReference type="ARBA" id="ARBA00048552"/>
    </source>
</evidence>
<evidence type="ECO:0000256" key="9">
    <source>
        <dbReference type="ARBA" id="ARBA00030998"/>
    </source>
</evidence>
<dbReference type="Gene3D" id="3.90.940.10">
    <property type="match status" value="1"/>
</dbReference>
<evidence type="ECO:0000256" key="8">
    <source>
        <dbReference type="ARBA" id="ARBA00029924"/>
    </source>
</evidence>
<comment type="subunit">
    <text evidence="11">The RNAP catalytic core consists of 2 alpha, 1 beta, 1 beta' and 1 omega subunit. When a sigma factor is associated with the core the holoenzyme is formed, which can initiate transcription.</text>
</comment>
<evidence type="ECO:0000256" key="11">
    <source>
        <dbReference type="HAMAP-Rule" id="MF_00366"/>
    </source>
</evidence>
<evidence type="ECO:0000313" key="13">
    <source>
        <dbReference type="Proteomes" id="UP000721442"/>
    </source>
</evidence>
<protein>
    <recommendedName>
        <fullName evidence="3 11">DNA-directed RNA polymerase subunit omega</fullName>
        <shortName evidence="11">RNAP omega subunit</shortName>
        <ecNumber evidence="2 11">2.7.7.6</ecNumber>
    </recommendedName>
    <alternativeName>
        <fullName evidence="9 11">RNA polymerase omega subunit</fullName>
    </alternativeName>
    <alternativeName>
        <fullName evidence="8 11">Transcriptase subunit omega</fullName>
    </alternativeName>
</protein>
<accession>A0A940DE38</accession>
<organism evidence="12 13">
    <name type="scientific">Candidatus Enterousia excrementavium</name>
    <dbReference type="NCBI Taxonomy" id="2840789"/>
    <lineage>
        <taxon>Bacteria</taxon>
        <taxon>Pseudomonadati</taxon>
        <taxon>Pseudomonadota</taxon>
        <taxon>Alphaproteobacteria</taxon>
        <taxon>Candidatus Enterousia</taxon>
    </lineage>
</organism>
<dbReference type="SUPFAM" id="SSF63562">
    <property type="entry name" value="RPB6/omega subunit-like"/>
    <property type="match status" value="1"/>
</dbReference>
<keyword evidence="6 11" id="KW-0548">Nucleotidyltransferase</keyword>
<dbReference type="Pfam" id="PF01192">
    <property type="entry name" value="RNA_pol_Rpb6"/>
    <property type="match status" value="1"/>
</dbReference>
<dbReference type="GO" id="GO:0003677">
    <property type="term" value="F:DNA binding"/>
    <property type="evidence" value="ECO:0007669"/>
    <property type="project" value="UniProtKB-UniRule"/>
</dbReference>
<sequence length="124" mass="13903">MARITNSDTLPFVESRYELGMLASQRVRDLNGGAEPVVEKDDDKPTVVALREIATGKLDIENLRHEFIQSYKDTPTITEDEESLEIANGEDPELREIDAELENTLVEDSVEPDEIEDIAELSAE</sequence>
<evidence type="ECO:0000256" key="6">
    <source>
        <dbReference type="ARBA" id="ARBA00022695"/>
    </source>
</evidence>
<dbReference type="EMBL" id="JADINE010000041">
    <property type="protein sequence ID" value="MBO8407466.1"/>
    <property type="molecule type" value="Genomic_DNA"/>
</dbReference>
<evidence type="ECO:0000256" key="1">
    <source>
        <dbReference type="ARBA" id="ARBA00006711"/>
    </source>
</evidence>
<evidence type="ECO:0000256" key="5">
    <source>
        <dbReference type="ARBA" id="ARBA00022679"/>
    </source>
</evidence>
<dbReference type="PANTHER" id="PTHR34476">
    <property type="entry name" value="DNA-DIRECTED RNA POLYMERASE SUBUNIT OMEGA"/>
    <property type="match status" value="1"/>
</dbReference>
<dbReference type="AlphaFoldDB" id="A0A940DE38"/>
<evidence type="ECO:0000256" key="3">
    <source>
        <dbReference type="ARBA" id="ARBA00013725"/>
    </source>
</evidence>
<dbReference type="GO" id="GO:0006351">
    <property type="term" value="P:DNA-templated transcription"/>
    <property type="evidence" value="ECO:0007669"/>
    <property type="project" value="UniProtKB-UniRule"/>
</dbReference>
<comment type="function">
    <text evidence="11">Promotes RNA polymerase assembly. Latches the N- and C-terminal regions of the beta' subunit thereby facilitating its interaction with the beta and alpha subunits.</text>
</comment>
<keyword evidence="4 11" id="KW-0240">DNA-directed RNA polymerase</keyword>
<dbReference type="GO" id="GO:0003899">
    <property type="term" value="F:DNA-directed RNA polymerase activity"/>
    <property type="evidence" value="ECO:0007669"/>
    <property type="project" value="UniProtKB-UniRule"/>
</dbReference>
<keyword evidence="5 11" id="KW-0808">Transferase</keyword>
<dbReference type="EC" id="2.7.7.6" evidence="2 11"/>
<comment type="catalytic activity">
    <reaction evidence="10 11">
        <text>RNA(n) + a ribonucleoside 5'-triphosphate = RNA(n+1) + diphosphate</text>
        <dbReference type="Rhea" id="RHEA:21248"/>
        <dbReference type="Rhea" id="RHEA-COMP:14527"/>
        <dbReference type="Rhea" id="RHEA-COMP:17342"/>
        <dbReference type="ChEBI" id="CHEBI:33019"/>
        <dbReference type="ChEBI" id="CHEBI:61557"/>
        <dbReference type="ChEBI" id="CHEBI:140395"/>
        <dbReference type="EC" id="2.7.7.6"/>
    </reaction>
</comment>
<evidence type="ECO:0000256" key="2">
    <source>
        <dbReference type="ARBA" id="ARBA00012418"/>
    </source>
</evidence>
<dbReference type="HAMAP" id="MF_00366">
    <property type="entry name" value="RNApol_bact_RpoZ"/>
    <property type="match status" value="1"/>
</dbReference>
<proteinExistence type="inferred from homology"/>
<dbReference type="NCBIfam" id="TIGR00690">
    <property type="entry name" value="rpoZ"/>
    <property type="match status" value="1"/>
</dbReference>
<gene>
    <name evidence="11 12" type="primary">rpoZ</name>
    <name evidence="12" type="ORF">IAC77_03335</name>
</gene>
<comment type="similarity">
    <text evidence="1 11">Belongs to the RNA polymerase subunit omega family.</text>
</comment>